<feature type="region of interest" description="Disordered" evidence="1">
    <location>
        <begin position="214"/>
        <end position="254"/>
    </location>
</feature>
<evidence type="ECO:0000313" key="2">
    <source>
        <dbReference type="EMBL" id="KKL95135.1"/>
    </source>
</evidence>
<dbReference type="GO" id="GO:0003677">
    <property type="term" value="F:DNA binding"/>
    <property type="evidence" value="ECO:0007669"/>
    <property type="project" value="InterPro"/>
</dbReference>
<dbReference type="InterPro" id="IPR018330">
    <property type="entry name" value="RecT_fam"/>
</dbReference>
<evidence type="ECO:0008006" key="3">
    <source>
        <dbReference type="Google" id="ProtNLM"/>
    </source>
</evidence>
<dbReference type="GO" id="GO:0006259">
    <property type="term" value="P:DNA metabolic process"/>
    <property type="evidence" value="ECO:0007669"/>
    <property type="project" value="InterPro"/>
</dbReference>
<feature type="region of interest" description="Disordered" evidence="1">
    <location>
        <begin position="167"/>
        <end position="200"/>
    </location>
</feature>
<organism evidence="2">
    <name type="scientific">marine sediment metagenome</name>
    <dbReference type="NCBI Taxonomy" id="412755"/>
    <lineage>
        <taxon>unclassified sequences</taxon>
        <taxon>metagenomes</taxon>
        <taxon>ecological metagenomes</taxon>
    </lineage>
</organism>
<protein>
    <recommendedName>
        <fullName evidence="3">Phage recombination protein Bet</fullName>
    </recommendedName>
</protein>
<proteinExistence type="predicted"/>
<sequence>MTETAKINYADPKFRQACRAAIRTTLNNEQFDNFMTEAEARGLNPLLGHLHPIIRGGTLTIQTGIDAFRHIAHETGECAGQDGPVFEHDGNGKLVSCTITVYRWQPLAKERHAYTSTCYLSEFIATYNGKPSGMWAKMEHTMLAKCTEAVSLRKAFSEKLSKIYTDDEMGQAENDAPAATEEKPAARTNGASAKPPPQNEEQLIQAARQLYKDTGSRLKIRKTRSSSSKRPGNCTRTLEVDSRSARREPLRRTNSICAWRT</sequence>
<dbReference type="AlphaFoldDB" id="A0A0F9IMW0"/>
<accession>A0A0F9IMW0</accession>
<dbReference type="EMBL" id="LAZR01018754">
    <property type="protein sequence ID" value="KKL95135.1"/>
    <property type="molecule type" value="Genomic_DNA"/>
</dbReference>
<name>A0A0F9IMW0_9ZZZZ</name>
<gene>
    <name evidence="2" type="ORF">LCGC14_1857640</name>
</gene>
<feature type="compositionally biased region" description="Basic and acidic residues" evidence="1">
    <location>
        <begin position="238"/>
        <end position="251"/>
    </location>
</feature>
<dbReference type="Pfam" id="PF03837">
    <property type="entry name" value="RecT"/>
    <property type="match status" value="1"/>
</dbReference>
<evidence type="ECO:0000256" key="1">
    <source>
        <dbReference type="SAM" id="MobiDB-lite"/>
    </source>
</evidence>
<reference evidence="2" key="1">
    <citation type="journal article" date="2015" name="Nature">
        <title>Complex archaea that bridge the gap between prokaryotes and eukaryotes.</title>
        <authorList>
            <person name="Spang A."/>
            <person name="Saw J.H."/>
            <person name="Jorgensen S.L."/>
            <person name="Zaremba-Niedzwiedzka K."/>
            <person name="Martijn J."/>
            <person name="Lind A.E."/>
            <person name="van Eijk R."/>
            <person name="Schleper C."/>
            <person name="Guy L."/>
            <person name="Ettema T.J."/>
        </authorList>
    </citation>
    <scope>NUCLEOTIDE SEQUENCE</scope>
</reference>
<comment type="caution">
    <text evidence="2">The sequence shown here is derived from an EMBL/GenBank/DDBJ whole genome shotgun (WGS) entry which is preliminary data.</text>
</comment>